<dbReference type="Gene3D" id="2.40.170.20">
    <property type="entry name" value="TonB-dependent receptor, beta-barrel domain"/>
    <property type="match status" value="1"/>
</dbReference>
<reference evidence="17 18" key="1">
    <citation type="submission" date="2020-04" db="EMBL/GenBank/DDBJ databases">
        <title>A Flavivirga sp. nov.</title>
        <authorList>
            <person name="Sun X."/>
        </authorList>
    </citation>
    <scope>NUCLEOTIDE SEQUENCE [LARGE SCALE GENOMIC DNA]</scope>
    <source>
        <strain evidence="17 18">Y03</strain>
    </source>
</reference>
<evidence type="ECO:0000256" key="10">
    <source>
        <dbReference type="ARBA" id="ARBA00023136"/>
    </source>
</evidence>
<organism evidence="17 18">
    <name type="scientific">Flavivirga algicola</name>
    <dbReference type="NCBI Taxonomy" id="2729136"/>
    <lineage>
        <taxon>Bacteria</taxon>
        <taxon>Pseudomonadati</taxon>
        <taxon>Bacteroidota</taxon>
        <taxon>Flavobacteriia</taxon>
        <taxon>Flavobacteriales</taxon>
        <taxon>Flavobacteriaceae</taxon>
        <taxon>Flavivirga</taxon>
    </lineage>
</organism>
<evidence type="ECO:0000313" key="17">
    <source>
        <dbReference type="EMBL" id="NMH86988.1"/>
    </source>
</evidence>
<evidence type="ECO:0000256" key="14">
    <source>
        <dbReference type="SAM" id="SignalP"/>
    </source>
</evidence>
<gene>
    <name evidence="17" type="ORF">HHX25_05690</name>
</gene>
<keyword evidence="9 13" id="KW-0798">TonB box</keyword>
<feature type="domain" description="TonB-dependent receptor-like beta-barrel" evidence="15">
    <location>
        <begin position="273"/>
        <end position="708"/>
    </location>
</feature>
<dbReference type="Pfam" id="PF07715">
    <property type="entry name" value="Plug"/>
    <property type="match status" value="1"/>
</dbReference>
<feature type="signal peptide" evidence="14">
    <location>
        <begin position="1"/>
        <end position="23"/>
    </location>
</feature>
<evidence type="ECO:0000256" key="7">
    <source>
        <dbReference type="ARBA" id="ARBA00023004"/>
    </source>
</evidence>
<dbReference type="Gene3D" id="2.170.130.10">
    <property type="entry name" value="TonB-dependent receptor, plug domain"/>
    <property type="match status" value="1"/>
</dbReference>
<evidence type="ECO:0000259" key="16">
    <source>
        <dbReference type="Pfam" id="PF07715"/>
    </source>
</evidence>
<keyword evidence="6 14" id="KW-0732">Signal</keyword>
<dbReference type="RefSeq" id="WP_169671102.1">
    <property type="nucleotide sequence ID" value="NZ_JABBHF010000003.1"/>
</dbReference>
<keyword evidence="10 12" id="KW-0472">Membrane</keyword>
<dbReference type="InterPro" id="IPR012910">
    <property type="entry name" value="Plug_dom"/>
</dbReference>
<evidence type="ECO:0000256" key="12">
    <source>
        <dbReference type="PROSITE-ProRule" id="PRU01360"/>
    </source>
</evidence>
<keyword evidence="17" id="KW-0675">Receptor</keyword>
<evidence type="ECO:0000259" key="15">
    <source>
        <dbReference type="Pfam" id="PF00593"/>
    </source>
</evidence>
<evidence type="ECO:0000256" key="5">
    <source>
        <dbReference type="ARBA" id="ARBA00022692"/>
    </source>
</evidence>
<evidence type="ECO:0000256" key="13">
    <source>
        <dbReference type="RuleBase" id="RU003357"/>
    </source>
</evidence>
<evidence type="ECO:0000256" key="3">
    <source>
        <dbReference type="ARBA" id="ARBA00022452"/>
    </source>
</evidence>
<keyword evidence="2 12" id="KW-0813">Transport</keyword>
<comment type="similarity">
    <text evidence="12 13">Belongs to the TonB-dependent receptor family.</text>
</comment>
<dbReference type="InterPro" id="IPR037066">
    <property type="entry name" value="Plug_dom_sf"/>
</dbReference>
<evidence type="ECO:0000256" key="9">
    <source>
        <dbReference type="ARBA" id="ARBA00023077"/>
    </source>
</evidence>
<dbReference type="InterPro" id="IPR000531">
    <property type="entry name" value="Beta-barrel_TonB"/>
</dbReference>
<keyword evidence="11 12" id="KW-0998">Cell outer membrane</keyword>
<keyword evidence="8" id="KW-0406">Ion transport</keyword>
<keyword evidence="4" id="KW-0410">Iron transport</keyword>
<dbReference type="Pfam" id="PF00593">
    <property type="entry name" value="TonB_dep_Rec_b-barrel"/>
    <property type="match status" value="1"/>
</dbReference>
<keyword evidence="7" id="KW-0408">Iron</keyword>
<evidence type="ECO:0000256" key="1">
    <source>
        <dbReference type="ARBA" id="ARBA00004571"/>
    </source>
</evidence>
<evidence type="ECO:0000256" key="11">
    <source>
        <dbReference type="ARBA" id="ARBA00023237"/>
    </source>
</evidence>
<dbReference type="PANTHER" id="PTHR32552">
    <property type="entry name" value="FERRICHROME IRON RECEPTOR-RELATED"/>
    <property type="match status" value="1"/>
</dbReference>
<name>A0ABX1RWE9_9FLAO</name>
<evidence type="ECO:0000256" key="4">
    <source>
        <dbReference type="ARBA" id="ARBA00022496"/>
    </source>
</evidence>
<keyword evidence="18" id="KW-1185">Reference proteome</keyword>
<evidence type="ECO:0000256" key="6">
    <source>
        <dbReference type="ARBA" id="ARBA00022729"/>
    </source>
</evidence>
<feature type="chain" id="PRO_5046796742" evidence="14">
    <location>
        <begin position="24"/>
        <end position="755"/>
    </location>
</feature>
<dbReference type="InterPro" id="IPR036942">
    <property type="entry name" value="Beta-barrel_TonB_sf"/>
</dbReference>
<protein>
    <submittedName>
        <fullName evidence="17">TonB-dependent receptor</fullName>
    </submittedName>
</protein>
<accession>A0ABX1RWE9</accession>
<dbReference type="PROSITE" id="PS52016">
    <property type="entry name" value="TONB_DEPENDENT_REC_3"/>
    <property type="match status" value="1"/>
</dbReference>
<sequence>MKSTLKKLFLFLAFVVLTVTANAQENQKQQDSTKTEKLDKILLSATRAKDKTPVAFTNIKKEQLESINLGQDLPILLDQLPSVVTTSDAGAGVGYTGIRVRGSDATRVNVTINGIPYNDAESQGTFWVNMPDFVSSVEDIQLQRGVGTSTNGSGAFGASLNIKTLTPSKQGYATTTNAVGSFGTRKHNINIGSGLKNNFYAEGRLSNIQSDGYIDRARADLNSYYLETGFLNEKSAIKAIVFGGKEITYQSWYGTPEAVVNNDRDGIQAFIDRNFPSDEEAQNLLNSGRTYNFYTYDNEVDNYEQTHYQLHISHQFSTHFSANVSGNFTRGKGFFEQYKNNEELGEYFPNNVNASDEGDVIRRRWLDNDFYAFVYALNYTKDNLNLYFGGGYNMYKGDHFGEVIWDSFPTSIPIRSNYYFSYGDKEDFNTYAKAEYSINSNLFALLDLQYRKVNYESVGTSSDLLNINVKESYDFFNPKFGLTYTIDNYNSIYGSYAMANREPNRDDLTKNPVRPKSEQLHDFELGYKLRKTNLYTTVNLYYMDYKDQLILTGDLDDVGGPIRQNVAKSYRAGIELQAGYKVSGRFRIDANATFSQNKIKAFDYVIYDTQYDPNTFESISYAPVVEQFEDTDISFSPDVIFGSTLTYSPIKNGSIALLSKYVGKQYLDNTSSNDKSIDAYFVNNLNVSYKIQPKWIKEIGFNLLVNNLFNSEYVSNGYTYSYFYRPVGSSDAPITENFYYPQATTNFLLGMTLKF</sequence>
<feature type="domain" description="TonB-dependent receptor plug" evidence="16">
    <location>
        <begin position="49"/>
        <end position="158"/>
    </location>
</feature>
<keyword evidence="5 12" id="KW-0812">Transmembrane</keyword>
<evidence type="ECO:0000313" key="18">
    <source>
        <dbReference type="Proteomes" id="UP000746690"/>
    </source>
</evidence>
<proteinExistence type="inferred from homology"/>
<dbReference type="EMBL" id="JABBHF010000003">
    <property type="protein sequence ID" value="NMH86988.1"/>
    <property type="molecule type" value="Genomic_DNA"/>
</dbReference>
<dbReference type="InterPro" id="IPR039426">
    <property type="entry name" value="TonB-dep_rcpt-like"/>
</dbReference>
<comment type="caution">
    <text evidence="17">The sequence shown here is derived from an EMBL/GenBank/DDBJ whole genome shotgun (WGS) entry which is preliminary data.</text>
</comment>
<comment type="subcellular location">
    <subcellularLocation>
        <location evidence="1 12">Cell outer membrane</location>
        <topology evidence="1 12">Multi-pass membrane protein</topology>
    </subcellularLocation>
</comment>
<evidence type="ECO:0000256" key="2">
    <source>
        <dbReference type="ARBA" id="ARBA00022448"/>
    </source>
</evidence>
<dbReference type="Proteomes" id="UP000746690">
    <property type="component" value="Unassembled WGS sequence"/>
</dbReference>
<keyword evidence="3 12" id="KW-1134">Transmembrane beta strand</keyword>
<dbReference type="PANTHER" id="PTHR32552:SF68">
    <property type="entry name" value="FERRICHROME OUTER MEMBRANE TRANSPORTER_PHAGE RECEPTOR"/>
    <property type="match status" value="1"/>
</dbReference>
<dbReference type="SUPFAM" id="SSF56935">
    <property type="entry name" value="Porins"/>
    <property type="match status" value="1"/>
</dbReference>
<evidence type="ECO:0000256" key="8">
    <source>
        <dbReference type="ARBA" id="ARBA00023065"/>
    </source>
</evidence>